<dbReference type="PANTHER" id="PTHR35273:SF2">
    <property type="entry name" value="ALPHA-GALACTOSIDASE"/>
    <property type="match status" value="1"/>
</dbReference>
<dbReference type="Proteomes" id="UP000193719">
    <property type="component" value="Unassembled WGS sequence"/>
</dbReference>
<name>A0A1Y1VKD8_9FUNG</name>
<feature type="domain" description="Glycoside-hydrolase family GH114 TIM-barrel" evidence="4">
    <location>
        <begin position="38"/>
        <end position="258"/>
    </location>
</feature>
<feature type="compositionally biased region" description="Polar residues" evidence="3">
    <location>
        <begin position="352"/>
        <end position="368"/>
    </location>
</feature>
<feature type="compositionally biased region" description="Low complexity" evidence="3">
    <location>
        <begin position="332"/>
        <end position="341"/>
    </location>
</feature>
<feature type="compositionally biased region" description="Low complexity" evidence="3">
    <location>
        <begin position="303"/>
        <end position="315"/>
    </location>
</feature>
<evidence type="ECO:0000313" key="5">
    <source>
        <dbReference type="EMBL" id="ORX57837.1"/>
    </source>
</evidence>
<reference evidence="5 6" key="2">
    <citation type="submission" date="2016-08" db="EMBL/GenBank/DDBJ databases">
        <title>Pervasive Adenine N6-methylation of Active Genes in Fungi.</title>
        <authorList>
            <consortium name="DOE Joint Genome Institute"/>
            <person name="Mondo S.J."/>
            <person name="Dannebaum R.O."/>
            <person name="Kuo R.C."/>
            <person name="Labutti K."/>
            <person name="Haridas S."/>
            <person name="Kuo A."/>
            <person name="Salamov A."/>
            <person name="Ahrendt S.R."/>
            <person name="Lipzen A."/>
            <person name="Sullivan W."/>
            <person name="Andreopoulos W.B."/>
            <person name="Clum A."/>
            <person name="Lindquist E."/>
            <person name="Daum C."/>
            <person name="Ramamoorthy G.K."/>
            <person name="Gryganskyi A."/>
            <person name="Culley D."/>
            <person name="Magnuson J.K."/>
            <person name="James T.Y."/>
            <person name="O'Malley M.A."/>
            <person name="Stajich J.E."/>
            <person name="Spatafora J.W."/>
            <person name="Visel A."/>
            <person name="Grigoriev I.V."/>
        </authorList>
    </citation>
    <scope>NUCLEOTIDE SEQUENCE [LARGE SCALE GENOMIC DNA]</scope>
    <source>
        <strain evidence="6">finn</strain>
    </source>
</reference>
<protein>
    <recommendedName>
        <fullName evidence="2">alpha-galactosidase</fullName>
        <ecNumber evidence="2">3.2.1.22</ecNumber>
    </recommendedName>
</protein>
<organism evidence="5 6">
    <name type="scientific">Piromyces finnis</name>
    <dbReference type="NCBI Taxonomy" id="1754191"/>
    <lineage>
        <taxon>Eukaryota</taxon>
        <taxon>Fungi</taxon>
        <taxon>Fungi incertae sedis</taxon>
        <taxon>Chytridiomycota</taxon>
        <taxon>Chytridiomycota incertae sedis</taxon>
        <taxon>Neocallimastigomycetes</taxon>
        <taxon>Neocallimastigales</taxon>
        <taxon>Neocallimastigaceae</taxon>
        <taxon>Piromyces</taxon>
    </lineage>
</organism>
<evidence type="ECO:0000256" key="3">
    <source>
        <dbReference type="SAM" id="MobiDB-lite"/>
    </source>
</evidence>
<feature type="region of interest" description="Disordered" evidence="3">
    <location>
        <begin position="303"/>
        <end position="368"/>
    </location>
</feature>
<dbReference type="EC" id="3.2.1.22" evidence="2"/>
<dbReference type="OrthoDB" id="2108802at2759"/>
<proteinExistence type="predicted"/>
<comment type="caution">
    <text evidence="5">The sequence shown here is derived from an EMBL/GenBank/DDBJ whole genome shotgun (WGS) entry which is preliminary data.</text>
</comment>
<dbReference type="GO" id="GO:0004557">
    <property type="term" value="F:alpha-galactosidase activity"/>
    <property type="evidence" value="ECO:0007669"/>
    <property type="project" value="UniProtKB-EC"/>
</dbReference>
<evidence type="ECO:0000259" key="4">
    <source>
        <dbReference type="Pfam" id="PF03537"/>
    </source>
</evidence>
<evidence type="ECO:0000256" key="1">
    <source>
        <dbReference type="ARBA" id="ARBA00001255"/>
    </source>
</evidence>
<gene>
    <name evidence="5" type="ORF">BCR36DRAFT_580409</name>
</gene>
<dbReference type="Pfam" id="PF03537">
    <property type="entry name" value="Glyco_hydro_114"/>
    <property type="match status" value="1"/>
</dbReference>
<dbReference type="InterPro" id="IPR013785">
    <property type="entry name" value="Aldolase_TIM"/>
</dbReference>
<evidence type="ECO:0000313" key="6">
    <source>
        <dbReference type="Proteomes" id="UP000193719"/>
    </source>
</evidence>
<dbReference type="InterPro" id="IPR017853">
    <property type="entry name" value="GH"/>
</dbReference>
<dbReference type="InterPro" id="IPR004352">
    <property type="entry name" value="GH114_TIM-barrel"/>
</dbReference>
<dbReference type="EMBL" id="MCFH01000005">
    <property type="protein sequence ID" value="ORX57837.1"/>
    <property type="molecule type" value="Genomic_DNA"/>
</dbReference>
<dbReference type="AlphaFoldDB" id="A0A1Y1VKD8"/>
<dbReference type="Gene3D" id="3.20.20.70">
    <property type="entry name" value="Aldolase class I"/>
    <property type="match status" value="1"/>
</dbReference>
<reference evidence="5 6" key="1">
    <citation type="submission" date="2016-08" db="EMBL/GenBank/DDBJ databases">
        <title>Genomes of anaerobic fungi encode conserved fungal cellulosomes for biomass hydrolysis.</title>
        <authorList>
            <consortium name="DOE Joint Genome Institute"/>
            <person name="Haitjema C.H."/>
            <person name="Gilmore S.P."/>
            <person name="Henske J.K."/>
            <person name="Solomon K.V."/>
            <person name="De Groot R."/>
            <person name="Kuo A."/>
            <person name="Mondo S.J."/>
            <person name="Salamov A.A."/>
            <person name="Labutti K."/>
            <person name="Zhao Z."/>
            <person name="Chiniquy J."/>
            <person name="Barry K."/>
            <person name="Brewer H.M."/>
            <person name="Purvine S.O."/>
            <person name="Wright A.T."/>
            <person name="Boxma B."/>
            <person name="Van Alen T."/>
            <person name="Hackstein J.H."/>
            <person name="Baker S.E."/>
            <person name="Grigoriev I.V."/>
            <person name="O'Malley M.A."/>
        </authorList>
    </citation>
    <scope>NUCLEOTIDE SEQUENCE [LARGE SCALE GENOMIC DNA]</scope>
    <source>
        <strain evidence="6">finn</strain>
    </source>
</reference>
<accession>A0A1Y1VKD8</accession>
<sequence length="419" mass="47432">MKFLKTIYVTATLYFINRAKAELWKPEPGTTWNDVIADPNFNIDIEKAEVVEVDFQTSAKKIELYHDYGKKVICYFSGGTIEKWRSDYDKYEAIPGLIKNEYGDWPGEYWLDFRVEGIHDLILARMREAKNNGCDALDVDNLDAYNSKEIKKWSNPITAAETVIFARWLSEEAHNLGLSIGLKNIAGLLPELSDYYDFAVNESCVNYVNECGLYRDFIKSGKAVFGLTYGNFEEKLPIMCKELNGIGISMSFKKTQKLVQDGFIFDGEKYCGSGYKNGYNHTIPVNVTTIKKTITQTLTTTMTTEKATQTSTTIKSSDKATQTSTTIKSSDKATQTSTTTESSDKDKQTSTAVTNPEHSTQLSETIENVKNDTQASANTEKDNYSSNNPIDYYVTSSATKSKKMFMISRVVNFRRRWNY</sequence>
<comment type="catalytic activity">
    <reaction evidence="1">
        <text>Hydrolysis of terminal, non-reducing alpha-D-galactose residues in alpha-D-galactosides, including galactose oligosaccharides, galactomannans and galactolipids.</text>
        <dbReference type="EC" id="3.2.1.22"/>
    </reaction>
</comment>
<dbReference type="PANTHER" id="PTHR35273">
    <property type="entry name" value="ALPHA-1,4 POLYGALACTOSAMINIDASE, PUTATIVE (AFU_ORTHOLOGUE AFUA_3G07890)-RELATED"/>
    <property type="match status" value="1"/>
</dbReference>
<evidence type="ECO:0000256" key="2">
    <source>
        <dbReference type="ARBA" id="ARBA00012755"/>
    </source>
</evidence>
<dbReference type="SUPFAM" id="SSF51445">
    <property type="entry name" value="(Trans)glycosidases"/>
    <property type="match status" value="1"/>
</dbReference>
<keyword evidence="6" id="KW-1185">Reference proteome</keyword>